<feature type="domain" description="WAC" evidence="7">
    <location>
        <begin position="264"/>
        <end position="375"/>
    </location>
</feature>
<accession>A0A1E3QYT8</accession>
<dbReference type="InterPro" id="IPR028941">
    <property type="entry name" value="WHIM2_dom"/>
</dbReference>
<dbReference type="PROSITE" id="PS51136">
    <property type="entry name" value="WAC"/>
    <property type="match status" value="1"/>
</dbReference>
<evidence type="ECO:0000256" key="2">
    <source>
        <dbReference type="ARBA" id="ARBA00023242"/>
    </source>
</evidence>
<evidence type="ECO:0000313" key="8">
    <source>
        <dbReference type="EMBL" id="ODQ82849.1"/>
    </source>
</evidence>
<protein>
    <recommendedName>
        <fullName evidence="10">WAC domain-containing protein</fullName>
    </recommendedName>
</protein>
<comment type="subcellular location">
    <subcellularLocation>
        <location evidence="1 3">Nucleus</location>
    </subcellularLocation>
</comment>
<feature type="compositionally biased region" description="Acidic residues" evidence="4">
    <location>
        <begin position="1165"/>
        <end position="1189"/>
    </location>
</feature>
<feature type="chain" id="PRO_5009134454" description="WAC domain-containing protein" evidence="5">
    <location>
        <begin position="17"/>
        <end position="1295"/>
    </location>
</feature>
<dbReference type="InterPro" id="IPR018501">
    <property type="entry name" value="DDT_dom"/>
</dbReference>
<evidence type="ECO:0000256" key="1">
    <source>
        <dbReference type="ARBA" id="ARBA00004123"/>
    </source>
</evidence>
<feature type="region of interest" description="Disordered" evidence="4">
    <location>
        <begin position="933"/>
        <end position="954"/>
    </location>
</feature>
<dbReference type="Pfam" id="PF15613">
    <property type="entry name" value="WSD"/>
    <property type="match status" value="1"/>
</dbReference>
<dbReference type="Pfam" id="PF02791">
    <property type="entry name" value="DDT"/>
    <property type="match status" value="1"/>
</dbReference>
<dbReference type="GeneID" id="30150134"/>
<proteinExistence type="predicted"/>
<dbReference type="EMBL" id="KV454426">
    <property type="protein sequence ID" value="ODQ82849.1"/>
    <property type="molecule type" value="Genomic_DNA"/>
</dbReference>
<feature type="region of interest" description="Disordered" evidence="4">
    <location>
        <begin position="828"/>
        <end position="862"/>
    </location>
</feature>
<evidence type="ECO:0000259" key="7">
    <source>
        <dbReference type="PROSITE" id="PS51136"/>
    </source>
</evidence>
<dbReference type="OrthoDB" id="332390at2759"/>
<keyword evidence="5" id="KW-0732">Signal</keyword>
<dbReference type="GO" id="GO:0000785">
    <property type="term" value="C:chromatin"/>
    <property type="evidence" value="ECO:0007669"/>
    <property type="project" value="UniProtKB-ARBA"/>
</dbReference>
<dbReference type="PANTHER" id="PTHR32075:SF6">
    <property type="entry name" value="ISWI CHROMATIN-REMODELING COMPLEX SUBUNIT YPL216W-RELATED"/>
    <property type="match status" value="1"/>
</dbReference>
<feature type="signal peptide" evidence="5">
    <location>
        <begin position="1"/>
        <end position="16"/>
    </location>
</feature>
<keyword evidence="2 3" id="KW-0539">Nucleus</keyword>
<evidence type="ECO:0000313" key="9">
    <source>
        <dbReference type="Proteomes" id="UP000094336"/>
    </source>
</evidence>
<evidence type="ECO:0000259" key="6">
    <source>
        <dbReference type="PROSITE" id="PS50827"/>
    </source>
</evidence>
<feature type="region of interest" description="Disordered" evidence="4">
    <location>
        <begin position="991"/>
        <end position="1032"/>
    </location>
</feature>
<evidence type="ECO:0000256" key="3">
    <source>
        <dbReference type="PROSITE-ProRule" id="PRU00475"/>
    </source>
</evidence>
<dbReference type="GO" id="GO:0000781">
    <property type="term" value="C:chromosome, telomeric region"/>
    <property type="evidence" value="ECO:0007669"/>
    <property type="project" value="GOC"/>
</dbReference>
<feature type="region of interest" description="Disordered" evidence="4">
    <location>
        <begin position="1164"/>
        <end position="1199"/>
    </location>
</feature>
<reference evidence="9" key="1">
    <citation type="submission" date="2016-05" db="EMBL/GenBank/DDBJ databases">
        <title>Comparative genomics of biotechnologically important yeasts.</title>
        <authorList>
            <consortium name="DOE Joint Genome Institute"/>
            <person name="Riley R."/>
            <person name="Haridas S."/>
            <person name="Wolfe K.H."/>
            <person name="Lopes M.R."/>
            <person name="Hittinger C.T."/>
            <person name="Goker M."/>
            <person name="Salamov A."/>
            <person name="Wisecaver J."/>
            <person name="Long T.M."/>
            <person name="Aerts A.L."/>
            <person name="Barry K."/>
            <person name="Choi C."/>
            <person name="Clum A."/>
            <person name="Coughlan A.Y."/>
            <person name="Deshpande S."/>
            <person name="Douglass A.P."/>
            <person name="Hanson S.J."/>
            <person name="Klenk H.-P."/>
            <person name="Labutti K."/>
            <person name="Lapidus A."/>
            <person name="Lindquist E."/>
            <person name="Lipzen A."/>
            <person name="Meier-Kolthoff J.P."/>
            <person name="Ohm R.A."/>
            <person name="Otillar R.P."/>
            <person name="Pangilinan J."/>
            <person name="Peng Y."/>
            <person name="Rokas A."/>
            <person name="Rosa C.A."/>
            <person name="Scheuner C."/>
            <person name="Sibirny A.A."/>
            <person name="Slot J.C."/>
            <person name="Stielow J.B."/>
            <person name="Sun H."/>
            <person name="Kurtzman C.P."/>
            <person name="Blackwell M."/>
            <person name="Grigoriev I.V."/>
            <person name="Jeffries T.W."/>
        </authorList>
    </citation>
    <scope>NUCLEOTIDE SEQUENCE [LARGE SCALE GENOMIC DNA]</scope>
    <source>
        <strain evidence="9">NRRL Y-12698</strain>
    </source>
</reference>
<name>A0A1E3QYT8_9ASCO</name>
<dbReference type="RefSeq" id="XP_018988177.1">
    <property type="nucleotide sequence ID" value="XM_019132281.1"/>
</dbReference>
<feature type="domain" description="DDT" evidence="6">
    <location>
        <begin position="554"/>
        <end position="621"/>
    </location>
</feature>
<feature type="compositionally biased region" description="Basic and acidic residues" evidence="4">
    <location>
        <begin position="1226"/>
        <end position="1246"/>
    </location>
</feature>
<organism evidence="8 9">
    <name type="scientific">Babjeviella inositovora NRRL Y-12698</name>
    <dbReference type="NCBI Taxonomy" id="984486"/>
    <lineage>
        <taxon>Eukaryota</taxon>
        <taxon>Fungi</taxon>
        <taxon>Dikarya</taxon>
        <taxon>Ascomycota</taxon>
        <taxon>Saccharomycotina</taxon>
        <taxon>Pichiomycetes</taxon>
        <taxon>Serinales incertae sedis</taxon>
        <taxon>Babjeviella</taxon>
    </lineage>
</organism>
<dbReference type="STRING" id="984486.A0A1E3QYT8"/>
<dbReference type="Proteomes" id="UP000094336">
    <property type="component" value="Unassembled WGS sequence"/>
</dbReference>
<dbReference type="PANTHER" id="PTHR32075">
    <property type="entry name" value="ISWI CHROMATIN-REMODELING COMPLEX SUBUNIT YPL216W-RELATED"/>
    <property type="match status" value="1"/>
</dbReference>
<feature type="compositionally biased region" description="Acidic residues" evidence="4">
    <location>
        <begin position="940"/>
        <end position="954"/>
    </location>
</feature>
<feature type="region of interest" description="Disordered" evidence="4">
    <location>
        <begin position="171"/>
        <end position="221"/>
    </location>
</feature>
<evidence type="ECO:0008006" key="10">
    <source>
        <dbReference type="Google" id="ProtNLM"/>
    </source>
</evidence>
<dbReference type="GO" id="GO:0031509">
    <property type="term" value="P:subtelomeric heterochromatin formation"/>
    <property type="evidence" value="ECO:0007669"/>
    <property type="project" value="TreeGrafter"/>
</dbReference>
<dbReference type="InterPro" id="IPR013136">
    <property type="entry name" value="WSTF_Acf1_Cbp146"/>
</dbReference>
<keyword evidence="9" id="KW-1185">Reference proteome</keyword>
<feature type="region of interest" description="Disordered" evidence="4">
    <location>
        <begin position="1217"/>
        <end position="1250"/>
    </location>
</feature>
<sequence length="1295" mass="143613">MLLRSIFLAVLPSIAAVQGNALANALPQPLALAYAKAVAAEAGYGGYAASGNDPASYSCHESCGYSILAARKCSTNETDEDSGPYDAECLCTQGSQFQRLMSLCMECGWCLYNDYWPFLTPVLIECALAPTPTGTTCSPSSYSLYITASYEVAAVASNSPVTASLSSHNSSSYATSGSGISIASSTRTSNRSTTRTSSRSSRIGSTVSSTSQTSGAASTASSTSSVAGANALAIASSVGGLALAVVALMIVYVPAPTLPADLDTEVWHIPQTKEWFLTYEEYLERMDFYNRRKFVCEITGNSCLSYFEAYASEKSEIKGVEENFPDVLKEPILRHIQFSTTPRIDLLVDETYQRFKSDFYPGEEVMVRLNGARHKGTVREKARFNAIQLADGTTRPAYCQYRVARASDQLEITANESHLVRDRRLFTKFYLKSFIKLTVGRVNKPGAPWVARDAYAKKYLLPTEYPPHLAHFKDFQKKLKGPSASKAEVLAALRLGAVLILPKIEPSVHNMLGNTKTEPAATKRLIRDDLEEPYTSLKPLPQRLDLGAVPNSLTNPVNDAVEAWTFLNIYRTPLVLDTFTFDDFITAMKWSQDDLDNEGACELLNEIFCAAIKGVVSENGEVYGVVESFLEEEAEPPTETKAKSKANGVKKEVGTISEAKPETNPSDAVDVPLDSDLSDIESDDDDHNAYAILNYRNVSWEDRVARTQFRDGSWQIILLGILSQLEHTKHKKVIARMYKLLVPLGTNPTPGTVLTNFYTHFTLDFRVKALNILCELLIGSPVIRAHIDFCLEESTRLRRDRLEAMREHKAAWDEAYAANVKMKTLAGNAGNGAANATPVPREDDARRKSKKKNTAVPQEPTDAEAAFAQANAEYRALLQERVEAVTRAATKRALRKNLERELNEIDCQRIQYIGRDRLFNRYWWFESNGLPMLGGGIKNEDEENEDDDDNEDDDEVLDETYLMGRLWVQGPSDTDRVAFIKMEAGLVKSWRGSYPDEGLDDNQSAGEGPTSEDDPVGELKTEAGVDPVLPPNGGLPPSFVSATKEVFSIDFDGTKATKDGRPLIDEFGAAGFALLPIERKIIEEKPDPLFSSDEWRFYDKPEEIAALVTWLNPWGRREHALRSELTAIRDRIETSMVARRKALGLDAAREEEARLQRELAAIEMSESEVEEVSSGSDEDSDVEIASEPEDTVRRTRGVNARVQKGLEARIARYEEVAAKEKKRAAKPSDRIKERETKRRKIADHAAKKQQRQELVAALERVGSGREKLRVLEWVNSSARETLGSSHYESRRKGKK</sequence>
<evidence type="ECO:0000256" key="4">
    <source>
        <dbReference type="SAM" id="MobiDB-lite"/>
    </source>
</evidence>
<dbReference type="GO" id="GO:0005634">
    <property type="term" value="C:nucleus"/>
    <property type="evidence" value="ECO:0007669"/>
    <property type="project" value="UniProtKB-SubCell"/>
</dbReference>
<dbReference type="PROSITE" id="PS50827">
    <property type="entry name" value="DDT"/>
    <property type="match status" value="1"/>
</dbReference>
<gene>
    <name evidence="8" type="ORF">BABINDRAFT_5754</name>
</gene>
<evidence type="ECO:0000256" key="5">
    <source>
        <dbReference type="SAM" id="SignalP"/>
    </source>
</evidence>
<dbReference type="Pfam" id="PF10537">
    <property type="entry name" value="WAC_Acf1_DNA_bd"/>
    <property type="match status" value="1"/>
</dbReference>